<evidence type="ECO:0008006" key="4">
    <source>
        <dbReference type="Google" id="ProtNLM"/>
    </source>
</evidence>
<evidence type="ECO:0000256" key="1">
    <source>
        <dbReference type="SAM" id="SignalP"/>
    </source>
</evidence>
<dbReference type="Proteomes" id="UP000727456">
    <property type="component" value="Unassembled WGS sequence"/>
</dbReference>
<organism evidence="2 3">
    <name type="scientific">Sphingomonas vulcanisoli</name>
    <dbReference type="NCBI Taxonomy" id="1658060"/>
    <lineage>
        <taxon>Bacteria</taxon>
        <taxon>Pseudomonadati</taxon>
        <taxon>Pseudomonadota</taxon>
        <taxon>Alphaproteobacteria</taxon>
        <taxon>Sphingomonadales</taxon>
        <taxon>Sphingomonadaceae</taxon>
        <taxon>Sphingomonas</taxon>
    </lineage>
</organism>
<feature type="chain" id="PRO_5045302889" description="Isoquinoline 1-oxidoreductase subunit" evidence="1">
    <location>
        <begin position="23"/>
        <end position="203"/>
    </location>
</feature>
<reference evidence="2 3" key="1">
    <citation type="submission" date="2020-03" db="EMBL/GenBank/DDBJ databases">
        <title>Genomic Encyclopedia of Type Strains, Phase III (KMG-III): the genomes of soil and plant-associated and newly described type strains.</title>
        <authorList>
            <person name="Whitman W."/>
        </authorList>
    </citation>
    <scope>NUCLEOTIDE SEQUENCE [LARGE SCALE GENOMIC DNA]</scope>
    <source>
        <strain evidence="2 3">CECT 8804</strain>
    </source>
</reference>
<sequence>MVDRIFQLTFALFLLTPVASTAADRGTLRPPAMFADITPLDQRSRAIFGEMGRVIQHPRCLNCHPATRTPTQGDAMIPHLPVVSAGTDGHGAPGLSCRTCHQETNMPVVGERLFSIPGNPKWALAPHAFAWQHRSMAQICRQLKDPRRNGHRTLAQLNDHMAHDTLVGWAWQPGAGREPAPGSQAAFGALVKAWIDSGATCPL</sequence>
<keyword evidence="1" id="KW-0732">Signal</keyword>
<name>A0ABX0U164_9SPHN</name>
<evidence type="ECO:0000313" key="3">
    <source>
        <dbReference type="Proteomes" id="UP000727456"/>
    </source>
</evidence>
<proteinExistence type="predicted"/>
<gene>
    <name evidence="2" type="ORF">FHS31_003278</name>
</gene>
<dbReference type="InterPro" id="IPR036280">
    <property type="entry name" value="Multihaem_cyt_sf"/>
</dbReference>
<accession>A0ABX0U164</accession>
<dbReference type="RefSeq" id="WP_167075461.1">
    <property type="nucleotide sequence ID" value="NZ_JAAOZC010000015.1"/>
</dbReference>
<comment type="caution">
    <text evidence="2">The sequence shown here is derived from an EMBL/GenBank/DDBJ whole genome shotgun (WGS) entry which is preliminary data.</text>
</comment>
<dbReference type="SUPFAM" id="SSF48695">
    <property type="entry name" value="Multiheme cytochromes"/>
    <property type="match status" value="1"/>
</dbReference>
<protein>
    <recommendedName>
        <fullName evidence="4">Isoquinoline 1-oxidoreductase subunit</fullName>
    </recommendedName>
</protein>
<keyword evidence="3" id="KW-1185">Reference proteome</keyword>
<evidence type="ECO:0000313" key="2">
    <source>
        <dbReference type="EMBL" id="NIJ09641.1"/>
    </source>
</evidence>
<dbReference type="EMBL" id="JAAOZC010000015">
    <property type="protein sequence ID" value="NIJ09641.1"/>
    <property type="molecule type" value="Genomic_DNA"/>
</dbReference>
<feature type="signal peptide" evidence="1">
    <location>
        <begin position="1"/>
        <end position="22"/>
    </location>
</feature>